<evidence type="ECO:0000256" key="2">
    <source>
        <dbReference type="ARBA" id="ARBA00004496"/>
    </source>
</evidence>
<dbReference type="InterPro" id="IPR050180">
    <property type="entry name" value="RNR_Ribonuclease"/>
</dbReference>
<dbReference type="PROSITE" id="PS50126">
    <property type="entry name" value="S1"/>
    <property type="match status" value="1"/>
</dbReference>
<dbReference type="GO" id="GO:0006402">
    <property type="term" value="P:mRNA catabolic process"/>
    <property type="evidence" value="ECO:0007669"/>
    <property type="project" value="TreeGrafter"/>
</dbReference>
<dbReference type="AlphaFoldDB" id="A0A926DVT2"/>
<evidence type="ECO:0000313" key="12">
    <source>
        <dbReference type="Proteomes" id="UP000657006"/>
    </source>
</evidence>
<feature type="coiled-coil region" evidence="9">
    <location>
        <begin position="604"/>
        <end position="631"/>
    </location>
</feature>
<evidence type="ECO:0000256" key="9">
    <source>
        <dbReference type="SAM" id="Coils"/>
    </source>
</evidence>
<comment type="catalytic activity">
    <reaction evidence="1 8">
        <text>Exonucleolytic cleavage in the 3'- to 5'-direction to yield nucleoside 5'-phosphates.</text>
        <dbReference type="EC" id="3.1.13.1"/>
    </reaction>
</comment>
<keyword evidence="5 8" id="KW-0378">Hydrolase</keyword>
<dbReference type="EC" id="3.1.13.1" evidence="8"/>
<comment type="similarity">
    <text evidence="8">Belongs to the RNR ribonuclease family. RNase R subfamily.</text>
</comment>
<dbReference type="RefSeq" id="WP_177713765.1">
    <property type="nucleotide sequence ID" value="NZ_JACRSQ010000019.1"/>
</dbReference>
<dbReference type="PANTHER" id="PTHR23355:SF9">
    <property type="entry name" value="DIS3-LIKE EXONUCLEASE 2"/>
    <property type="match status" value="1"/>
</dbReference>
<dbReference type="GO" id="GO:0005829">
    <property type="term" value="C:cytosol"/>
    <property type="evidence" value="ECO:0007669"/>
    <property type="project" value="TreeGrafter"/>
</dbReference>
<dbReference type="GO" id="GO:0008859">
    <property type="term" value="F:exoribonuclease II activity"/>
    <property type="evidence" value="ECO:0007669"/>
    <property type="project" value="UniProtKB-UniRule"/>
</dbReference>
<evidence type="ECO:0000256" key="4">
    <source>
        <dbReference type="ARBA" id="ARBA00022722"/>
    </source>
</evidence>
<name>A0A926DVT2_9FIRM</name>
<evidence type="ECO:0000313" key="11">
    <source>
        <dbReference type="EMBL" id="MBC8544319.1"/>
    </source>
</evidence>
<proteinExistence type="inferred from homology"/>
<comment type="function">
    <text evidence="8">3'-5' exoribonuclease that releases 5'-nucleoside monophosphates and is involved in maturation of structured RNAs.</text>
</comment>
<dbReference type="Pfam" id="PF08206">
    <property type="entry name" value="OB_RNB"/>
    <property type="match status" value="1"/>
</dbReference>
<keyword evidence="6 8" id="KW-0269">Exonuclease</keyword>
<evidence type="ECO:0000256" key="3">
    <source>
        <dbReference type="ARBA" id="ARBA00022490"/>
    </source>
</evidence>
<dbReference type="GO" id="GO:0003723">
    <property type="term" value="F:RNA binding"/>
    <property type="evidence" value="ECO:0007669"/>
    <property type="project" value="UniProtKB-UniRule"/>
</dbReference>
<evidence type="ECO:0000256" key="1">
    <source>
        <dbReference type="ARBA" id="ARBA00001849"/>
    </source>
</evidence>
<keyword evidence="3 8" id="KW-0963">Cytoplasm</keyword>
<dbReference type="SMART" id="SM00357">
    <property type="entry name" value="CSP"/>
    <property type="match status" value="1"/>
</dbReference>
<evidence type="ECO:0000259" key="10">
    <source>
        <dbReference type="PROSITE" id="PS50126"/>
    </source>
</evidence>
<dbReference type="InterPro" id="IPR004476">
    <property type="entry name" value="RNase_II/RNase_R"/>
</dbReference>
<dbReference type="InterPro" id="IPR012340">
    <property type="entry name" value="NA-bd_OB-fold"/>
</dbReference>
<reference evidence="11" key="1">
    <citation type="submission" date="2020-08" db="EMBL/GenBank/DDBJ databases">
        <title>Genome public.</title>
        <authorList>
            <person name="Liu C."/>
            <person name="Sun Q."/>
        </authorList>
    </citation>
    <scope>NUCLEOTIDE SEQUENCE</scope>
    <source>
        <strain evidence="11">NSJ-32</strain>
    </source>
</reference>
<dbReference type="Proteomes" id="UP000657006">
    <property type="component" value="Unassembled WGS sequence"/>
</dbReference>
<organism evidence="11 12">
    <name type="scientific">Bianquea renquensis</name>
    <dbReference type="NCBI Taxonomy" id="2763661"/>
    <lineage>
        <taxon>Bacteria</taxon>
        <taxon>Bacillati</taxon>
        <taxon>Bacillota</taxon>
        <taxon>Clostridia</taxon>
        <taxon>Eubacteriales</taxon>
        <taxon>Bianqueaceae</taxon>
        <taxon>Bianquea</taxon>
    </lineage>
</organism>
<sequence length="740" mass="84376">MEGKERMEERRQKVLDFINHPMYKPMTKKQLAQILTVPKEDFAVLDGLLSELRGEGAIDIEKKRIVPGKVRYVPGTFCGTARGFGFVTPEDGTDDIFIPAEGVGKALHGDQVLCQVLQRAEGDRKASGQIVSVTKHGTDILVGTLINKKKAAYVRSDEARFDRTVKIGLKQAKEYKDGHKVVVKIISWPEDKEGLRGKIVEDLGHRNQPTAQIQSVIYRLGVPGEFPDAVFRSLEAIEDRVSEEMLEGREDLRRWRMVTIDGEDAKDLDDAVSIRRCEHGYELGVHIADVSHYVPENSPLDREAYSRGTSVYLTDRVIPMLPPKLSNGICSLNAGKDRLALSCIMELNEEGQIVSHRIVESAICVARRMSYTQVSQILSALKLLESERSPEQKALLAEHQEFLGDFAAMEELARKRIQIRDDRGAIDFDFPECKITTDDEGNPVEIQPYERNIATRIIEEFMLLANETVAQEYYWRDVPFVYRTHEKPDPEKIRTLNTFVYNMGHRIKGSKGGDVHPKALQALLEELEGKPEEGILARLTLRSMKQAKYTVNMETGHFGLAARYYCHFTSPIRRYPDLMIHRIIKHTLHHGYEDAWLEKTGKTLAKTAEQCSATERRAQEAERDVDRYMKALYMKNRYKKDHGKTRFDGVISGVIAKGIFVELENTVEGFIPVEDLTLDYFIFDRDRYRLEGEHTHRVYALGQKIQVYYNGSDMDTYTVYFLEAGEIENGQGIDQTDCTE</sequence>
<keyword evidence="12" id="KW-1185">Reference proteome</keyword>
<dbReference type="InterPro" id="IPR001900">
    <property type="entry name" value="RNase_II/R"/>
</dbReference>
<comment type="caution">
    <text evidence="11">The sequence shown here is derived from an EMBL/GenBank/DDBJ whole genome shotgun (WGS) entry which is preliminary data.</text>
</comment>
<dbReference type="InterPro" id="IPR003029">
    <property type="entry name" value="S1_domain"/>
</dbReference>
<evidence type="ECO:0000256" key="7">
    <source>
        <dbReference type="ARBA" id="ARBA00022884"/>
    </source>
</evidence>
<keyword evidence="9" id="KW-0175">Coiled coil</keyword>
<dbReference type="SUPFAM" id="SSF50249">
    <property type="entry name" value="Nucleic acid-binding proteins"/>
    <property type="match status" value="3"/>
</dbReference>
<dbReference type="PANTHER" id="PTHR23355">
    <property type="entry name" value="RIBONUCLEASE"/>
    <property type="match status" value="1"/>
</dbReference>
<keyword evidence="4 8" id="KW-0540">Nuclease</keyword>
<dbReference type="EMBL" id="JACRSQ010000019">
    <property type="protein sequence ID" value="MBC8544319.1"/>
    <property type="molecule type" value="Genomic_DNA"/>
</dbReference>
<dbReference type="Pfam" id="PF00773">
    <property type="entry name" value="RNB"/>
    <property type="match status" value="1"/>
</dbReference>
<comment type="subcellular location">
    <subcellularLocation>
        <location evidence="2 8">Cytoplasm</location>
    </subcellularLocation>
</comment>
<dbReference type="InterPro" id="IPR011129">
    <property type="entry name" value="CSD"/>
</dbReference>
<dbReference type="Pfam" id="PF17876">
    <property type="entry name" value="CSD2"/>
    <property type="match status" value="1"/>
</dbReference>
<dbReference type="NCBIfam" id="TIGR02063">
    <property type="entry name" value="RNase_R"/>
    <property type="match status" value="1"/>
</dbReference>
<dbReference type="Gene3D" id="2.40.50.140">
    <property type="entry name" value="Nucleic acid-binding proteins"/>
    <property type="match status" value="2"/>
</dbReference>
<evidence type="ECO:0000256" key="8">
    <source>
        <dbReference type="HAMAP-Rule" id="MF_01895"/>
    </source>
</evidence>
<evidence type="ECO:0000256" key="6">
    <source>
        <dbReference type="ARBA" id="ARBA00022839"/>
    </source>
</evidence>
<dbReference type="InterPro" id="IPR013223">
    <property type="entry name" value="RNase_B_OB_dom"/>
</dbReference>
<dbReference type="CDD" id="cd04471">
    <property type="entry name" value="S1_RNase_R"/>
    <property type="match status" value="1"/>
</dbReference>
<keyword evidence="7 8" id="KW-0694">RNA-binding</keyword>
<dbReference type="NCBIfam" id="TIGR00358">
    <property type="entry name" value="3_prime_RNase"/>
    <property type="match status" value="1"/>
</dbReference>
<dbReference type="InterPro" id="IPR011805">
    <property type="entry name" value="RNase_R"/>
</dbReference>
<accession>A0A926DVT2</accession>
<dbReference type="SMART" id="SM00316">
    <property type="entry name" value="S1"/>
    <property type="match status" value="1"/>
</dbReference>
<evidence type="ECO:0000256" key="5">
    <source>
        <dbReference type="ARBA" id="ARBA00022801"/>
    </source>
</evidence>
<gene>
    <name evidence="8 11" type="primary">rnr</name>
    <name evidence="11" type="ORF">H8730_12305</name>
</gene>
<dbReference type="Pfam" id="PF00575">
    <property type="entry name" value="S1"/>
    <property type="match status" value="1"/>
</dbReference>
<feature type="domain" description="S1 motif" evidence="10">
    <location>
        <begin position="644"/>
        <end position="724"/>
    </location>
</feature>
<dbReference type="SMART" id="SM00955">
    <property type="entry name" value="RNB"/>
    <property type="match status" value="1"/>
</dbReference>
<dbReference type="HAMAP" id="MF_01895">
    <property type="entry name" value="RNase_R"/>
    <property type="match status" value="1"/>
</dbReference>
<protein>
    <recommendedName>
        <fullName evidence="8">Ribonuclease R</fullName>
        <shortName evidence="8">RNase R</shortName>
        <ecNumber evidence="8">3.1.13.1</ecNumber>
    </recommendedName>
</protein>
<dbReference type="InterPro" id="IPR040476">
    <property type="entry name" value="CSD2"/>
</dbReference>